<dbReference type="OrthoDB" id="345880at2"/>
<dbReference type="RefSeq" id="WP_147650035.1">
    <property type="nucleotide sequence ID" value="NZ_CP042806.1"/>
</dbReference>
<gene>
    <name evidence="2" type="ORF">FTW19_23715</name>
</gene>
<dbReference type="KEGG" id="talb:FTW19_23715"/>
<evidence type="ECO:0000256" key="1">
    <source>
        <dbReference type="SAM" id="SignalP"/>
    </source>
</evidence>
<sequence>MFRVLSALVLNLMLGVLLAQATRIEGSNSTSPISAEEGVLNAFQQFPLVGIEDWHGLAQEEDFYVKLLKYPRFSKEVGNVVVEFGGAAQQTTIDRYVAGEDVPYEQLRAVWTDTLGWLPTVTNIGYLNVFAEIRRVNKGQPPAEQIHVWLGEPSIDWKQIRTSKDLPQFAQRDLHPAELIKSEILAKHKKALVIYGGIHFRAADKMRALVEEAYPQSFFVVEPYHDRAQVSDAAALERSITQGNDALLLMRQVAPNGANALLYLGPVSILTESPRTPDLYLDESFRREINRRSMILTGSPLPEGVPPASPQYLAK</sequence>
<evidence type="ECO:0008006" key="4">
    <source>
        <dbReference type="Google" id="ProtNLM"/>
    </source>
</evidence>
<dbReference type="Proteomes" id="UP000321820">
    <property type="component" value="Chromosome"/>
</dbReference>
<keyword evidence="3" id="KW-1185">Reference proteome</keyword>
<organism evidence="2 3">
    <name type="scientific">Terriglobus albidus</name>
    <dbReference type="NCBI Taxonomy" id="1592106"/>
    <lineage>
        <taxon>Bacteria</taxon>
        <taxon>Pseudomonadati</taxon>
        <taxon>Acidobacteriota</taxon>
        <taxon>Terriglobia</taxon>
        <taxon>Terriglobales</taxon>
        <taxon>Acidobacteriaceae</taxon>
        <taxon>Terriglobus</taxon>
    </lineage>
</organism>
<proteinExistence type="predicted"/>
<evidence type="ECO:0000313" key="3">
    <source>
        <dbReference type="Proteomes" id="UP000321820"/>
    </source>
</evidence>
<feature type="chain" id="PRO_5023122197" description="ChaN family lipoprotein" evidence="1">
    <location>
        <begin position="22"/>
        <end position="315"/>
    </location>
</feature>
<dbReference type="AlphaFoldDB" id="A0A5B9EFD9"/>
<keyword evidence="1" id="KW-0732">Signal</keyword>
<protein>
    <recommendedName>
        <fullName evidence="4">ChaN family lipoprotein</fullName>
    </recommendedName>
</protein>
<name>A0A5B9EFD9_9BACT</name>
<feature type="signal peptide" evidence="1">
    <location>
        <begin position="1"/>
        <end position="21"/>
    </location>
</feature>
<dbReference type="EMBL" id="CP042806">
    <property type="protein sequence ID" value="QEE30738.1"/>
    <property type="molecule type" value="Genomic_DNA"/>
</dbReference>
<evidence type="ECO:0000313" key="2">
    <source>
        <dbReference type="EMBL" id="QEE30738.1"/>
    </source>
</evidence>
<accession>A0A5B9EFD9</accession>
<reference evidence="2 3" key="1">
    <citation type="submission" date="2019-08" db="EMBL/GenBank/DDBJ databases">
        <title>Complete genome sequence of Terriglobus albidus strain ORNL.</title>
        <authorList>
            <person name="Podar M."/>
        </authorList>
    </citation>
    <scope>NUCLEOTIDE SEQUENCE [LARGE SCALE GENOMIC DNA]</scope>
    <source>
        <strain evidence="2 3">ORNL</strain>
    </source>
</reference>